<keyword evidence="4" id="KW-0808">Transferase</keyword>
<evidence type="ECO:0000256" key="3">
    <source>
        <dbReference type="ARBA" id="ARBA00022553"/>
    </source>
</evidence>
<feature type="domain" description="Histidine kinase" evidence="7">
    <location>
        <begin position="256"/>
        <end position="441"/>
    </location>
</feature>
<dbReference type="RefSeq" id="WP_271435277.1">
    <property type="nucleotide sequence ID" value="NZ_CP073355.1"/>
</dbReference>
<reference evidence="10" key="1">
    <citation type="submission" date="2021-04" db="EMBL/GenBank/DDBJ databases">
        <authorList>
            <person name="Postec A."/>
        </authorList>
    </citation>
    <scope>NUCLEOTIDE SEQUENCE</scope>
    <source>
        <strain evidence="10">F1F22</strain>
    </source>
</reference>
<feature type="domain" description="HPt" evidence="9">
    <location>
        <begin position="1"/>
        <end position="104"/>
    </location>
</feature>
<feature type="domain" description="CheW-like" evidence="8">
    <location>
        <begin position="443"/>
        <end position="576"/>
    </location>
</feature>
<dbReference type="SMART" id="SM00387">
    <property type="entry name" value="HATPase_c"/>
    <property type="match status" value="1"/>
</dbReference>
<dbReference type="InterPro" id="IPR036061">
    <property type="entry name" value="CheW-like_dom_sf"/>
</dbReference>
<dbReference type="CDD" id="cd00088">
    <property type="entry name" value="HPT"/>
    <property type="match status" value="1"/>
</dbReference>
<comment type="catalytic activity">
    <reaction evidence="1">
        <text>ATP + protein L-histidine = ADP + protein N-phospho-L-histidine.</text>
        <dbReference type="EC" id="2.7.13.3"/>
    </reaction>
</comment>
<dbReference type="InterPro" id="IPR008207">
    <property type="entry name" value="Sig_transdc_His_kin_Hpt_dom"/>
</dbReference>
<keyword evidence="11" id="KW-1185">Reference proteome</keyword>
<dbReference type="Pfam" id="PF01584">
    <property type="entry name" value="CheW"/>
    <property type="match status" value="1"/>
</dbReference>
<dbReference type="PROSITE" id="PS50109">
    <property type="entry name" value="HIS_KIN"/>
    <property type="match status" value="1"/>
</dbReference>
<feature type="modified residue" description="Phosphohistidine" evidence="6">
    <location>
        <position position="47"/>
    </location>
</feature>
<dbReference type="AlphaFoldDB" id="A0AAX3BD01"/>
<evidence type="ECO:0000259" key="8">
    <source>
        <dbReference type="PROSITE" id="PS50851"/>
    </source>
</evidence>
<gene>
    <name evidence="10" type="ORF">KDW03_11800</name>
</gene>
<evidence type="ECO:0000256" key="1">
    <source>
        <dbReference type="ARBA" id="ARBA00000085"/>
    </source>
</evidence>
<dbReference type="PRINTS" id="PR00344">
    <property type="entry name" value="BCTRLSENSOR"/>
</dbReference>
<dbReference type="Pfam" id="PF02518">
    <property type="entry name" value="HATPase_c"/>
    <property type="match status" value="1"/>
</dbReference>
<dbReference type="SMART" id="SM00073">
    <property type="entry name" value="HPT"/>
    <property type="match status" value="1"/>
</dbReference>
<evidence type="ECO:0000313" key="10">
    <source>
        <dbReference type="EMBL" id="URA10146.1"/>
    </source>
</evidence>
<dbReference type="SUPFAM" id="SSF50341">
    <property type="entry name" value="CheW-like"/>
    <property type="match status" value="1"/>
</dbReference>
<reference evidence="10" key="2">
    <citation type="submission" date="2022-06" db="EMBL/GenBank/DDBJ databases">
        <title>Thermospira aquatica gen. nov., sp. nov.</title>
        <authorList>
            <person name="Ben Ali Gam Z."/>
            <person name="Labat M."/>
        </authorList>
    </citation>
    <scope>NUCLEOTIDE SEQUENCE</scope>
    <source>
        <strain evidence="10">F1F22</strain>
    </source>
</reference>
<dbReference type="GO" id="GO:0000155">
    <property type="term" value="F:phosphorelay sensor kinase activity"/>
    <property type="evidence" value="ECO:0007669"/>
    <property type="project" value="UniProtKB-ARBA"/>
</dbReference>
<dbReference type="InterPro" id="IPR003594">
    <property type="entry name" value="HATPase_dom"/>
</dbReference>
<dbReference type="InterPro" id="IPR002545">
    <property type="entry name" value="CheW-lke_dom"/>
</dbReference>
<protein>
    <recommendedName>
        <fullName evidence="2">histidine kinase</fullName>
        <ecNumber evidence="2">2.7.13.3</ecNumber>
    </recommendedName>
</protein>
<evidence type="ECO:0000313" key="11">
    <source>
        <dbReference type="Proteomes" id="UP001056539"/>
    </source>
</evidence>
<keyword evidence="5" id="KW-0418">Kinase</keyword>
<dbReference type="InterPro" id="IPR036641">
    <property type="entry name" value="HPT_dom_sf"/>
</dbReference>
<accession>A0AAX3BD01</accession>
<proteinExistence type="predicted"/>
<dbReference type="PROSITE" id="PS50851">
    <property type="entry name" value="CHEW"/>
    <property type="match status" value="1"/>
</dbReference>
<organism evidence="10 11">
    <name type="scientific">Thermospira aquatica</name>
    <dbReference type="NCBI Taxonomy" id="2828656"/>
    <lineage>
        <taxon>Bacteria</taxon>
        <taxon>Pseudomonadati</taxon>
        <taxon>Spirochaetota</taxon>
        <taxon>Spirochaetia</taxon>
        <taxon>Brevinematales</taxon>
        <taxon>Thermospiraceae</taxon>
        <taxon>Thermospira</taxon>
    </lineage>
</organism>
<dbReference type="SMART" id="SM00260">
    <property type="entry name" value="CheW"/>
    <property type="match status" value="1"/>
</dbReference>
<dbReference type="GO" id="GO:0006935">
    <property type="term" value="P:chemotaxis"/>
    <property type="evidence" value="ECO:0007669"/>
    <property type="project" value="InterPro"/>
</dbReference>
<dbReference type="Gene3D" id="1.20.120.160">
    <property type="entry name" value="HPT domain"/>
    <property type="match status" value="1"/>
</dbReference>
<evidence type="ECO:0000259" key="9">
    <source>
        <dbReference type="PROSITE" id="PS50894"/>
    </source>
</evidence>
<dbReference type="PANTHER" id="PTHR43395">
    <property type="entry name" value="SENSOR HISTIDINE KINASE CHEA"/>
    <property type="match status" value="1"/>
</dbReference>
<dbReference type="Gene3D" id="2.40.50.180">
    <property type="entry name" value="CheA-289, Domain 4"/>
    <property type="match status" value="1"/>
</dbReference>
<dbReference type="Pfam" id="PF01627">
    <property type="entry name" value="Hpt"/>
    <property type="match status" value="1"/>
</dbReference>
<dbReference type="InterPro" id="IPR036890">
    <property type="entry name" value="HATPase_C_sf"/>
</dbReference>
<dbReference type="KEGG" id="taqu:KDW03_11800"/>
<evidence type="ECO:0000256" key="6">
    <source>
        <dbReference type="PROSITE-ProRule" id="PRU00110"/>
    </source>
</evidence>
<dbReference type="InterPro" id="IPR005467">
    <property type="entry name" value="His_kinase_dom"/>
</dbReference>
<dbReference type="EC" id="2.7.13.3" evidence="2"/>
<dbReference type="EMBL" id="CP073355">
    <property type="protein sequence ID" value="URA10146.1"/>
    <property type="molecule type" value="Genomic_DNA"/>
</dbReference>
<dbReference type="Proteomes" id="UP001056539">
    <property type="component" value="Chromosome"/>
</dbReference>
<dbReference type="InterPro" id="IPR004358">
    <property type="entry name" value="Sig_transdc_His_kin-like_C"/>
</dbReference>
<evidence type="ECO:0000256" key="4">
    <source>
        <dbReference type="ARBA" id="ARBA00022679"/>
    </source>
</evidence>
<dbReference type="InterPro" id="IPR051315">
    <property type="entry name" value="Bact_Chemotaxis_CheA"/>
</dbReference>
<dbReference type="SUPFAM" id="SSF47226">
    <property type="entry name" value="Histidine-containing phosphotransfer domain, HPT domain"/>
    <property type="match status" value="1"/>
</dbReference>
<name>A0AAX3BD01_9SPIR</name>
<evidence type="ECO:0000256" key="2">
    <source>
        <dbReference type="ARBA" id="ARBA00012438"/>
    </source>
</evidence>
<dbReference type="PROSITE" id="PS50894">
    <property type="entry name" value="HPT"/>
    <property type="match status" value="1"/>
</dbReference>
<dbReference type="Gene3D" id="3.30.565.10">
    <property type="entry name" value="Histidine kinase-like ATPase, C-terminal domain"/>
    <property type="match status" value="1"/>
</dbReference>
<dbReference type="FunFam" id="3.30.565.10:FF:000016">
    <property type="entry name" value="Chemotaxis protein CheA, putative"/>
    <property type="match status" value="1"/>
</dbReference>
<evidence type="ECO:0000256" key="5">
    <source>
        <dbReference type="ARBA" id="ARBA00022777"/>
    </source>
</evidence>
<keyword evidence="3 6" id="KW-0597">Phosphoprotein</keyword>
<dbReference type="SUPFAM" id="SSF55874">
    <property type="entry name" value="ATPase domain of HSP90 chaperone/DNA topoisomerase II/histidine kinase"/>
    <property type="match status" value="1"/>
</dbReference>
<sequence length="579" mass="67022">MILTEEIKQIFSQEARNILGSINNLLLELESNSDQKEVVVEIKRKIHTLKGSSRMIGMNNISKVAHQIENVFEFLETKDQKITSSFINFILQWLDWIQDTIEKIPEETVLEENFEEMFQKKIEEIFKETSENQTREENVSDNIPVVLQKESPQKAGQHIEKKIEEVQKKKVDYLSIKFDKIKTLLDLSNIFTNYIGRFRYLLKKLQDIDFENINKNTLASLIEIVEKVRDEFSYELHFYELYTKQFQDHVSSLILVPLGTIFNNYPRLVRDIAVSTQKEVSFTMEGEMVEVDKQLIEHINNVLIHLLRNSVDHGIESPEERVKLGKSRTGNVMLKAYPHMDRIIIEVKDDGKGIDLEKVKEKALRNGIVSQEEINGLTDEEIMQFIFRPGFSTREDVNDFSGRGVGLDVVADTMKKFNSEVVVHSEKYKGTTFSLSFPLNASVMSVTIFQIREDIFAIPSLNIEKVLLLSESKIAMIEGEEMLEYEHKWIPVVDLARLFYDISSQEDIHKENIIIISHHNRDYALLVGRIIGENRAVIKSVFGMNNKLAIVAGVLTLSSRDVIVLNLFELIEKYRDRQS</sequence>
<evidence type="ECO:0000259" key="7">
    <source>
        <dbReference type="PROSITE" id="PS50109"/>
    </source>
</evidence>
<dbReference type="PANTHER" id="PTHR43395:SF1">
    <property type="entry name" value="CHEMOTAXIS PROTEIN CHEA"/>
    <property type="match status" value="1"/>
</dbReference>